<dbReference type="GO" id="GO:0006355">
    <property type="term" value="P:regulation of DNA-templated transcription"/>
    <property type="evidence" value="ECO:0007669"/>
    <property type="project" value="InterPro"/>
</dbReference>
<sequence length="363" mass="39434">MIYAAAVTPDLWDEAIAHIHHTFVTATVAGRRVRSTSLVFTDGVSRSMTGALSPETQPGSYAEHFGRHDYVLQTVERGPVGVLRTGTEVIEPRTSAEFFNDWIRPNGLTDGIFVRLTNEAEPTSFLIAGTQGSETFDNQDLTQLFTMLVPHLQHGLRVQNGLTSLSRRTGELADALDYVEHGIVIVAAGLRLVHANAAAERMLREGDGLISRAGRLAASAPRMCLRLEALLNFALDGDAFGIRHGGSLACDRPSGRRPYAVHVVPMNHPRTEVVSRGPTAQVVIVDPERRPIPASDVLRELFSLTKTETAVAQLTLNGEGLGPIGDHLQLSRDTVKTHLGNVFSKTATHRQAELVRLLLAVTV</sequence>
<dbReference type="HOGENOM" id="CLU_037939_3_0_11"/>
<accession>I4BGQ3</accession>
<dbReference type="InterPro" id="IPR036388">
    <property type="entry name" value="WH-like_DNA-bd_sf"/>
</dbReference>
<protein>
    <submittedName>
        <fullName evidence="2">DNA-binding protein with HTH domain</fullName>
    </submittedName>
</protein>
<dbReference type="eggNOG" id="COG2771">
    <property type="taxonomic scope" value="Bacteria"/>
</dbReference>
<dbReference type="EMBL" id="CP003053">
    <property type="protein sequence ID" value="AFM16460.1"/>
    <property type="molecule type" value="Genomic_DNA"/>
</dbReference>
<evidence type="ECO:0000313" key="2">
    <source>
        <dbReference type="EMBL" id="AFM16460.1"/>
    </source>
</evidence>
<dbReference type="SMART" id="SM00421">
    <property type="entry name" value="HTH_LUXR"/>
    <property type="match status" value="1"/>
</dbReference>
<evidence type="ECO:0000259" key="1">
    <source>
        <dbReference type="PROSITE" id="PS50043"/>
    </source>
</evidence>
<dbReference type="KEGG" id="mcb:Mycch_1668"/>
<dbReference type="AlphaFoldDB" id="I4BGQ3"/>
<dbReference type="PRINTS" id="PR00038">
    <property type="entry name" value="HTHLUXR"/>
</dbReference>
<dbReference type="InterPro" id="IPR016032">
    <property type="entry name" value="Sig_transdc_resp-reg_C-effctor"/>
</dbReference>
<dbReference type="Gene3D" id="1.10.10.10">
    <property type="entry name" value="Winged helix-like DNA-binding domain superfamily/Winged helix DNA-binding domain"/>
    <property type="match status" value="1"/>
</dbReference>
<feature type="domain" description="HTH luxR-type" evidence="1">
    <location>
        <begin position="297"/>
        <end position="362"/>
    </location>
</feature>
<dbReference type="STRING" id="710421.Mycch_1668"/>
<dbReference type="CDD" id="cd06170">
    <property type="entry name" value="LuxR_C_like"/>
    <property type="match status" value="1"/>
</dbReference>
<keyword evidence="3" id="KW-1185">Reference proteome</keyword>
<dbReference type="PROSITE" id="PS50043">
    <property type="entry name" value="HTH_LUXR_2"/>
    <property type="match status" value="1"/>
</dbReference>
<dbReference type="Pfam" id="PF00196">
    <property type="entry name" value="GerE"/>
    <property type="match status" value="1"/>
</dbReference>
<dbReference type="InterPro" id="IPR000792">
    <property type="entry name" value="Tscrpt_reg_LuxR_C"/>
</dbReference>
<keyword evidence="2" id="KW-0238">DNA-binding</keyword>
<organism evidence="2 3">
    <name type="scientific">Mycolicibacterium chubuense (strain NBB4)</name>
    <name type="common">Mycobacterium chubuense</name>
    <dbReference type="NCBI Taxonomy" id="710421"/>
    <lineage>
        <taxon>Bacteria</taxon>
        <taxon>Bacillati</taxon>
        <taxon>Actinomycetota</taxon>
        <taxon>Actinomycetes</taxon>
        <taxon>Mycobacteriales</taxon>
        <taxon>Mycobacteriaceae</taxon>
        <taxon>Mycolicibacterium</taxon>
    </lineage>
</organism>
<proteinExistence type="predicted"/>
<dbReference type="Proteomes" id="UP000006057">
    <property type="component" value="Chromosome"/>
</dbReference>
<dbReference type="PATRIC" id="fig|710421.3.peg.1671"/>
<gene>
    <name evidence="2" type="ordered locus">Mycch_1668</name>
</gene>
<dbReference type="SUPFAM" id="SSF46894">
    <property type="entry name" value="C-terminal effector domain of the bipartite response regulators"/>
    <property type="match status" value="1"/>
</dbReference>
<dbReference type="GO" id="GO:0003677">
    <property type="term" value="F:DNA binding"/>
    <property type="evidence" value="ECO:0007669"/>
    <property type="project" value="UniProtKB-KW"/>
</dbReference>
<reference evidence="2 3" key="1">
    <citation type="submission" date="2012-06" db="EMBL/GenBank/DDBJ databases">
        <title>Complete sequence of chromosome of Mycobacterium chubuense NBB4.</title>
        <authorList>
            <consortium name="US DOE Joint Genome Institute"/>
            <person name="Lucas S."/>
            <person name="Han J."/>
            <person name="Lapidus A."/>
            <person name="Cheng J.-F."/>
            <person name="Goodwin L."/>
            <person name="Pitluck S."/>
            <person name="Peters L."/>
            <person name="Mikhailova N."/>
            <person name="Teshima H."/>
            <person name="Detter J.C."/>
            <person name="Han C."/>
            <person name="Tapia R."/>
            <person name="Land M."/>
            <person name="Hauser L."/>
            <person name="Kyrpides N."/>
            <person name="Ivanova N."/>
            <person name="Pagani I."/>
            <person name="Mattes T."/>
            <person name="Holmes A."/>
            <person name="Rutledge P."/>
            <person name="Paulsen I."/>
            <person name="Coleman N."/>
            <person name="Woyke T."/>
        </authorList>
    </citation>
    <scope>NUCLEOTIDE SEQUENCE [LARGE SCALE GENOMIC DNA]</scope>
    <source>
        <strain evidence="2 3">NBB4</strain>
    </source>
</reference>
<evidence type="ECO:0000313" key="3">
    <source>
        <dbReference type="Proteomes" id="UP000006057"/>
    </source>
</evidence>
<name>I4BGQ3_MYCCN</name>